<keyword evidence="6 10" id="KW-0554">One-carbon metabolism</keyword>
<dbReference type="Proteomes" id="UP000216943">
    <property type="component" value="Unassembled WGS sequence"/>
</dbReference>
<comment type="pathway">
    <text evidence="10">One-carbon metabolism; tetrahydrofolate interconversion.</text>
</comment>
<dbReference type="RefSeq" id="WP_095335056.1">
    <property type="nucleotide sequence ID" value="NZ_NQNY01000014.1"/>
</dbReference>
<dbReference type="GO" id="GO:0008168">
    <property type="term" value="F:methyltransferase activity"/>
    <property type="evidence" value="ECO:0007669"/>
    <property type="project" value="UniProtKB-KW"/>
</dbReference>
<feature type="modified residue" description="N6-(pyridoxal phosphate)lysine" evidence="10 11">
    <location>
        <position position="226"/>
    </location>
</feature>
<evidence type="ECO:0000313" key="13">
    <source>
        <dbReference type="EMBL" id="PAK21052.1"/>
    </source>
</evidence>
<dbReference type="Pfam" id="PF00464">
    <property type="entry name" value="SHMT"/>
    <property type="match status" value="1"/>
</dbReference>
<dbReference type="EMBL" id="NQNY01000014">
    <property type="protein sequence ID" value="PAK21052.1"/>
    <property type="molecule type" value="Genomic_DNA"/>
</dbReference>
<comment type="function">
    <text evidence="9">Catalyzes the reversible interconversion of serine and glycine with tetrahydrofolate (THF) serving as the one-carbon carrier. This reaction serves as the major source of one-carbon groups required for the biosynthesis of purines, thymidylate, methionine, and other important biomolecules. Also exhibits THF-independent aldolase activity toward beta-hydroxyamino acids, producing glycine and aldehydes, via a retro-aldol mechanism. Thus, is able to catalyze the cleavage of L-allo-threonine.</text>
</comment>
<sequence length="416" mass="45802">MYKKIELSDTLIAEAINGELNRQASHIELIASENFVSEDVLKATGSVLTNKYGEGYPGRRYYGGAEFIDKVENLAIERAKQLFNVKHVNVQPYSGSVANASALATLAKPGAKILGMSLSSGGHLTHGYHISFSGVFYEAHSYDVDENGFLDYDVVEKRALEVKPEVIITGYSAYPRVIDFKRFRQIADKVGAKLFADISHIAGLVVANEHDSPIEHAHLTMTTTHKTLRGARGAILMTNDDEIAKLMNRWVFPGYQGGPLFHAIAGKAVAFHEALQPGFKTYAQNVKKNARAMANEFMSLKVPVITGGTDNHLFTINVLKGYGISGKQAELTLDKINITTNKNTIPHDTLKPMIASGVRIGSAAMTSRGFDENTFIEVARIIDQALKNYEDEEVLENLKGKVLDITSKYPLKKSYF</sequence>
<gene>
    <name evidence="10 13" type="primary">glyA</name>
    <name evidence="13" type="ORF">CJJ23_03945</name>
</gene>
<comment type="caution">
    <text evidence="10">Lacks conserved residue(s) required for the propagation of feature annotation.</text>
</comment>
<dbReference type="GO" id="GO:0032259">
    <property type="term" value="P:methylation"/>
    <property type="evidence" value="ECO:0007669"/>
    <property type="project" value="UniProtKB-KW"/>
</dbReference>
<keyword evidence="10" id="KW-0028">Amino-acid biosynthesis</keyword>
<dbReference type="GO" id="GO:0004372">
    <property type="term" value="F:glycine hydroxymethyltransferase activity"/>
    <property type="evidence" value="ECO:0007669"/>
    <property type="project" value="UniProtKB-UniRule"/>
</dbReference>
<dbReference type="UniPathway" id="UPA00288">
    <property type="reaction ID" value="UER01023"/>
</dbReference>
<keyword evidence="8 10" id="KW-0663">Pyridoxal phosphate</keyword>
<evidence type="ECO:0000256" key="2">
    <source>
        <dbReference type="ARBA" id="ARBA00004496"/>
    </source>
</evidence>
<dbReference type="OrthoDB" id="9803846at2"/>
<dbReference type="CDD" id="cd00378">
    <property type="entry name" value="SHMT"/>
    <property type="match status" value="1"/>
</dbReference>
<dbReference type="PROSITE" id="PS00096">
    <property type="entry name" value="SHMT"/>
    <property type="match status" value="1"/>
</dbReference>
<evidence type="ECO:0000256" key="4">
    <source>
        <dbReference type="ARBA" id="ARBA00011738"/>
    </source>
</evidence>
<comment type="pathway">
    <text evidence="10">Amino-acid biosynthesis; glycine biosynthesis; glycine from L-serine: step 1/1.</text>
</comment>
<feature type="binding site" evidence="10">
    <location>
        <begin position="122"/>
        <end position="124"/>
    </location>
    <ligand>
        <name>(6S)-5,6,7,8-tetrahydrofolate</name>
        <dbReference type="ChEBI" id="CHEBI:57453"/>
    </ligand>
</feature>
<evidence type="ECO:0000259" key="12">
    <source>
        <dbReference type="Pfam" id="PF00464"/>
    </source>
</evidence>
<evidence type="ECO:0000256" key="1">
    <source>
        <dbReference type="ARBA" id="ARBA00001933"/>
    </source>
</evidence>
<dbReference type="PIRSF" id="PIRSF000412">
    <property type="entry name" value="SHMT"/>
    <property type="match status" value="1"/>
</dbReference>
<keyword evidence="5 10" id="KW-0963">Cytoplasm</keyword>
<evidence type="ECO:0000256" key="11">
    <source>
        <dbReference type="PIRSR" id="PIRSR000412-50"/>
    </source>
</evidence>
<evidence type="ECO:0000313" key="14">
    <source>
        <dbReference type="Proteomes" id="UP000216943"/>
    </source>
</evidence>
<dbReference type="GO" id="GO:0005829">
    <property type="term" value="C:cytosol"/>
    <property type="evidence" value="ECO:0007669"/>
    <property type="project" value="TreeGrafter"/>
</dbReference>
<organism evidence="13 14">
    <name type="scientific">Mycoplasmopsis agassizii</name>
    <dbReference type="NCBI Taxonomy" id="33922"/>
    <lineage>
        <taxon>Bacteria</taxon>
        <taxon>Bacillati</taxon>
        <taxon>Mycoplasmatota</taxon>
        <taxon>Mycoplasmoidales</taxon>
        <taxon>Metamycoplasmataceae</taxon>
        <taxon>Mycoplasmopsis</taxon>
    </lineage>
</organism>
<reference evidence="14" key="1">
    <citation type="submission" date="2017-08" db="EMBL/GenBank/DDBJ databases">
        <authorList>
            <person name="Alvarez-Ponce D."/>
            <person name="Weitzman C.L."/>
            <person name="Tillett R.L."/>
            <person name="Sandmeier F.C."/>
            <person name="Tracy C.R."/>
        </authorList>
    </citation>
    <scope>NUCLEOTIDE SEQUENCE [LARGE SCALE GENOMIC DNA]</scope>
    <source>
        <strain evidence="14">723</strain>
    </source>
</reference>
<comment type="similarity">
    <text evidence="3 10">Belongs to the SHMT family.</text>
</comment>
<dbReference type="NCBIfam" id="NF000586">
    <property type="entry name" value="PRK00011.1"/>
    <property type="match status" value="1"/>
</dbReference>
<feature type="binding site" evidence="10">
    <location>
        <position position="118"/>
    </location>
    <ligand>
        <name>(6S)-5,6,7,8-tetrahydrofolate</name>
        <dbReference type="ChEBI" id="CHEBI:57453"/>
    </ligand>
</feature>
<dbReference type="UniPathway" id="UPA00193"/>
<evidence type="ECO:0000256" key="8">
    <source>
        <dbReference type="ARBA" id="ARBA00022898"/>
    </source>
</evidence>
<evidence type="ECO:0000256" key="6">
    <source>
        <dbReference type="ARBA" id="ARBA00022563"/>
    </source>
</evidence>
<dbReference type="GO" id="GO:0035999">
    <property type="term" value="P:tetrahydrofolate interconversion"/>
    <property type="evidence" value="ECO:0007669"/>
    <property type="project" value="UniProtKB-UniRule"/>
</dbReference>
<feature type="binding site" evidence="10">
    <location>
        <position position="242"/>
    </location>
    <ligand>
        <name>(6S)-5,6,7,8-tetrahydrofolate</name>
        <dbReference type="ChEBI" id="CHEBI:57453"/>
    </ligand>
</feature>
<evidence type="ECO:0000256" key="9">
    <source>
        <dbReference type="ARBA" id="ARBA00054606"/>
    </source>
</evidence>
<comment type="subunit">
    <text evidence="4 10">Homodimer.</text>
</comment>
<keyword evidence="7 10" id="KW-0808">Transferase</keyword>
<dbReference type="PANTHER" id="PTHR11680:SF35">
    <property type="entry name" value="SERINE HYDROXYMETHYLTRANSFERASE 1"/>
    <property type="match status" value="1"/>
</dbReference>
<comment type="cofactor">
    <cofactor evidence="1 10 11">
        <name>pyridoxal 5'-phosphate</name>
        <dbReference type="ChEBI" id="CHEBI:597326"/>
    </cofactor>
</comment>
<dbReference type="InterPro" id="IPR015424">
    <property type="entry name" value="PyrdxlP-dep_Trfase"/>
</dbReference>
<proteinExistence type="inferred from homology"/>
<dbReference type="InterPro" id="IPR001085">
    <property type="entry name" value="Ser_HO-MeTrfase"/>
</dbReference>
<dbReference type="InterPro" id="IPR039429">
    <property type="entry name" value="SHMT-like_dom"/>
</dbReference>
<protein>
    <recommendedName>
        <fullName evidence="10">Serine hydroxymethyltransferase</fullName>
        <shortName evidence="10">SHMT</shortName>
        <shortName evidence="10">Serine methylase</shortName>
        <ecNumber evidence="10">2.1.2.1</ecNumber>
    </recommendedName>
</protein>
<dbReference type="HAMAP" id="MF_00051">
    <property type="entry name" value="SHMT"/>
    <property type="match status" value="1"/>
</dbReference>
<dbReference type="PANTHER" id="PTHR11680">
    <property type="entry name" value="SERINE HYDROXYMETHYLTRANSFERASE"/>
    <property type="match status" value="1"/>
</dbReference>
<dbReference type="InterPro" id="IPR015422">
    <property type="entry name" value="PyrdxlP-dep_Trfase_small"/>
</dbReference>
<keyword evidence="13" id="KW-0489">Methyltransferase</keyword>
<name>A0A269THU7_9BACT</name>
<dbReference type="SUPFAM" id="SSF53383">
    <property type="entry name" value="PLP-dependent transferases"/>
    <property type="match status" value="1"/>
</dbReference>
<dbReference type="Gene3D" id="3.90.1150.10">
    <property type="entry name" value="Aspartate Aminotransferase, domain 1"/>
    <property type="match status" value="1"/>
</dbReference>
<comment type="subcellular location">
    <subcellularLocation>
        <location evidence="2 10">Cytoplasm</location>
    </subcellularLocation>
</comment>
<dbReference type="InterPro" id="IPR015421">
    <property type="entry name" value="PyrdxlP-dep_Trfase_major"/>
</dbReference>
<evidence type="ECO:0000256" key="5">
    <source>
        <dbReference type="ARBA" id="ARBA00022490"/>
    </source>
</evidence>
<dbReference type="GO" id="GO:0030170">
    <property type="term" value="F:pyridoxal phosphate binding"/>
    <property type="evidence" value="ECO:0007669"/>
    <property type="project" value="UniProtKB-UniRule"/>
</dbReference>
<dbReference type="InterPro" id="IPR049943">
    <property type="entry name" value="Ser_HO-MeTrfase-like"/>
</dbReference>
<dbReference type="AlphaFoldDB" id="A0A269THU7"/>
<feature type="site" description="Plays an important role in substrate specificity" evidence="10">
    <location>
        <position position="225"/>
    </location>
</feature>
<dbReference type="InterPro" id="IPR019798">
    <property type="entry name" value="Ser_HO-MeTrfase_PLP_BS"/>
</dbReference>
<dbReference type="EC" id="2.1.2.1" evidence="10"/>
<dbReference type="Gene3D" id="3.40.640.10">
    <property type="entry name" value="Type I PLP-dependent aspartate aminotransferase-like (Major domain)"/>
    <property type="match status" value="1"/>
</dbReference>
<accession>A0A269THU7</accession>
<evidence type="ECO:0000256" key="7">
    <source>
        <dbReference type="ARBA" id="ARBA00022679"/>
    </source>
</evidence>
<comment type="caution">
    <text evidence="13">The sequence shown here is derived from an EMBL/GenBank/DDBJ whole genome shotgun (WGS) entry which is preliminary data.</text>
</comment>
<dbReference type="FunFam" id="3.40.640.10:FF:000001">
    <property type="entry name" value="Serine hydroxymethyltransferase"/>
    <property type="match status" value="1"/>
</dbReference>
<dbReference type="GO" id="GO:0019264">
    <property type="term" value="P:glycine biosynthetic process from serine"/>
    <property type="evidence" value="ECO:0007669"/>
    <property type="project" value="UniProtKB-UniRule"/>
</dbReference>
<evidence type="ECO:0000256" key="10">
    <source>
        <dbReference type="HAMAP-Rule" id="MF_00051"/>
    </source>
</evidence>
<comment type="catalytic activity">
    <reaction evidence="10">
        <text>(6R)-5,10-methylene-5,6,7,8-tetrahydrofolate + glycine + H2O = (6S)-5,6,7,8-tetrahydrofolate + L-serine</text>
        <dbReference type="Rhea" id="RHEA:15481"/>
        <dbReference type="ChEBI" id="CHEBI:15377"/>
        <dbReference type="ChEBI" id="CHEBI:15636"/>
        <dbReference type="ChEBI" id="CHEBI:33384"/>
        <dbReference type="ChEBI" id="CHEBI:57305"/>
        <dbReference type="ChEBI" id="CHEBI:57453"/>
        <dbReference type="EC" id="2.1.2.1"/>
    </reaction>
</comment>
<feature type="domain" description="Serine hydroxymethyltransferase-like" evidence="12">
    <location>
        <begin position="7"/>
        <end position="382"/>
    </location>
</feature>
<evidence type="ECO:0000256" key="3">
    <source>
        <dbReference type="ARBA" id="ARBA00006376"/>
    </source>
</evidence>